<accession>A0AAU8FM58</accession>
<reference evidence="9" key="1">
    <citation type="submission" date="2024-06" db="EMBL/GenBank/DDBJ databases">
        <title>Sequencing and assembly of the genome of Dyadobacter sp. strain 676, a symbiont of Cyamopsis tetragonoloba.</title>
        <authorList>
            <person name="Guro P."/>
            <person name="Sazanova A."/>
            <person name="Kuznetsova I."/>
            <person name="Belimov A."/>
            <person name="Safronova V."/>
        </authorList>
    </citation>
    <scope>NUCLEOTIDE SEQUENCE</scope>
    <source>
        <strain evidence="9">676</strain>
    </source>
</reference>
<dbReference type="InterPro" id="IPR011990">
    <property type="entry name" value="TPR-like_helical_dom_sf"/>
</dbReference>
<evidence type="ECO:0000256" key="5">
    <source>
        <dbReference type="ARBA" id="ARBA00023237"/>
    </source>
</evidence>
<evidence type="ECO:0000313" key="9">
    <source>
        <dbReference type="EMBL" id="XCH25663.1"/>
    </source>
</evidence>
<name>A0AAU8FM58_9BACT</name>
<feature type="domain" description="SusD-like N-terminal" evidence="8">
    <location>
        <begin position="91"/>
        <end position="216"/>
    </location>
</feature>
<evidence type="ECO:0000259" key="7">
    <source>
        <dbReference type="Pfam" id="PF07980"/>
    </source>
</evidence>
<protein>
    <submittedName>
        <fullName evidence="9">RagB/SusD family nutrient uptake outer membrane protein</fullName>
    </submittedName>
</protein>
<dbReference type="InterPro" id="IPR033985">
    <property type="entry name" value="SusD-like_N"/>
</dbReference>
<comment type="subcellular location">
    <subcellularLocation>
        <location evidence="1">Cell outer membrane</location>
    </subcellularLocation>
</comment>
<proteinExistence type="inferred from homology"/>
<organism evidence="9">
    <name type="scientific">Dyadobacter sp. 676</name>
    <dbReference type="NCBI Taxonomy" id="3088362"/>
    <lineage>
        <taxon>Bacteria</taxon>
        <taxon>Pseudomonadati</taxon>
        <taxon>Bacteroidota</taxon>
        <taxon>Cytophagia</taxon>
        <taxon>Cytophagales</taxon>
        <taxon>Spirosomataceae</taxon>
        <taxon>Dyadobacter</taxon>
    </lineage>
</organism>
<dbReference type="Pfam" id="PF14322">
    <property type="entry name" value="SusD-like_3"/>
    <property type="match status" value="1"/>
</dbReference>
<dbReference type="AlphaFoldDB" id="A0AAU8FM58"/>
<keyword evidence="3 6" id="KW-0732">Signal</keyword>
<dbReference type="Gene3D" id="1.25.40.390">
    <property type="match status" value="1"/>
</dbReference>
<evidence type="ECO:0000256" key="3">
    <source>
        <dbReference type="ARBA" id="ARBA00022729"/>
    </source>
</evidence>
<evidence type="ECO:0000259" key="8">
    <source>
        <dbReference type="Pfam" id="PF14322"/>
    </source>
</evidence>
<gene>
    <name evidence="9" type="ORF">ABV298_04335</name>
</gene>
<evidence type="ECO:0000256" key="2">
    <source>
        <dbReference type="ARBA" id="ARBA00006275"/>
    </source>
</evidence>
<feature type="domain" description="RagB/SusD" evidence="7">
    <location>
        <begin position="284"/>
        <end position="536"/>
    </location>
</feature>
<dbReference type="RefSeq" id="WP_353720961.1">
    <property type="nucleotide sequence ID" value="NZ_CP159289.1"/>
</dbReference>
<dbReference type="EMBL" id="CP159289">
    <property type="protein sequence ID" value="XCH25663.1"/>
    <property type="molecule type" value="Genomic_DNA"/>
</dbReference>
<evidence type="ECO:0000256" key="1">
    <source>
        <dbReference type="ARBA" id="ARBA00004442"/>
    </source>
</evidence>
<keyword evidence="5" id="KW-0998">Cell outer membrane</keyword>
<dbReference type="Pfam" id="PF07980">
    <property type="entry name" value="SusD_RagB"/>
    <property type="match status" value="1"/>
</dbReference>
<dbReference type="GO" id="GO:0009279">
    <property type="term" value="C:cell outer membrane"/>
    <property type="evidence" value="ECO:0007669"/>
    <property type="project" value="UniProtKB-SubCell"/>
</dbReference>
<evidence type="ECO:0000256" key="4">
    <source>
        <dbReference type="ARBA" id="ARBA00023136"/>
    </source>
</evidence>
<evidence type="ECO:0000256" key="6">
    <source>
        <dbReference type="SAM" id="SignalP"/>
    </source>
</evidence>
<dbReference type="SUPFAM" id="SSF48452">
    <property type="entry name" value="TPR-like"/>
    <property type="match status" value="1"/>
</dbReference>
<feature type="signal peptide" evidence="6">
    <location>
        <begin position="1"/>
        <end position="21"/>
    </location>
</feature>
<keyword evidence="4" id="KW-0472">Membrane</keyword>
<comment type="similarity">
    <text evidence="2">Belongs to the SusD family.</text>
</comment>
<feature type="chain" id="PRO_5043313869" evidence="6">
    <location>
        <begin position="22"/>
        <end position="563"/>
    </location>
</feature>
<sequence>MNKKLSLILAAGLLAFGNACTDLKEEVLDETLSANLSPEEAANGLLAPTYALLPNLFQHTTYFALQEISTDEAILPYRGGTDWGDNGIYLALHAHNTTSTDPNVNNTWNQLVQSISRCITAIEGLKTSTSANAALYTAEARGMRAYYNMVLLDLFGIVFVKDESSATSTIIRGDQAVKYIESELLAVEPVVQPKSVVGPGRLNQAAVWSLLARLYLNAAVYRNIYGATFDFKAEDMDKVISYADKVINSGQAKLSPDYFAIFGNNNHTNEELIFAVDQRAELNGHNRMAYFSISGDQFPLAAYPAANGTDGPGITSDFYQTWVQAYGAVDPSRDPRFYQQNMSIYTNAADTCVADADYKINRGILRGQQYGALRVNGAFLRCPDGRLKVGKLTYLTRNKPDLPVNFSELIDFTTAGSNYNTGYRVEKYEFSSQSNTGRNKGEADIVIVRLADLYLMRAEAKLRKSNDAAGALADVNTVRASRTKTMPPPALTTMNLDLLFRERGFEFYWEMLRRPDMIRFGKYEGKWTEKTNSDVKKRLFPIPQTAIDGASNEPGYLKQNDGY</sequence>
<dbReference type="InterPro" id="IPR012944">
    <property type="entry name" value="SusD_RagB_dom"/>
</dbReference>